<dbReference type="PRINTS" id="PR00625">
    <property type="entry name" value="JDOMAIN"/>
</dbReference>
<dbReference type="PROSITE" id="PS50076">
    <property type="entry name" value="DNAJ_2"/>
    <property type="match status" value="1"/>
</dbReference>
<dbReference type="Gene3D" id="1.10.287.110">
    <property type="entry name" value="DnaJ domain"/>
    <property type="match status" value="1"/>
</dbReference>
<keyword evidence="1" id="KW-1133">Transmembrane helix</keyword>
<evidence type="ECO:0000256" key="1">
    <source>
        <dbReference type="SAM" id="Phobius"/>
    </source>
</evidence>
<evidence type="ECO:0000313" key="4">
    <source>
        <dbReference type="Proteomes" id="UP000503278"/>
    </source>
</evidence>
<dbReference type="AlphaFoldDB" id="A0A7L5DX67"/>
<gene>
    <name evidence="3" type="ORF">HH214_01220</name>
</gene>
<dbReference type="SMART" id="SM00271">
    <property type="entry name" value="DnaJ"/>
    <property type="match status" value="1"/>
</dbReference>
<dbReference type="Proteomes" id="UP000503278">
    <property type="component" value="Chromosome"/>
</dbReference>
<dbReference type="RefSeq" id="WP_169605607.1">
    <property type="nucleotide sequence ID" value="NZ_CP051682.1"/>
</dbReference>
<dbReference type="EMBL" id="CP051682">
    <property type="protein sequence ID" value="QJD94589.1"/>
    <property type="molecule type" value="Genomic_DNA"/>
</dbReference>
<keyword evidence="4" id="KW-1185">Reference proteome</keyword>
<sequence length="283" mass="32112">MKDFYSILGADAKSTSVEISEAYGKLSAKFHPEINASDQYFEKRFQEIHEAYEILSDPAKRRQYDRRYKQQLKRLRTKRIDVIFTIVLVLFTFIFGHYVIKSISKSKPGPPTQLAAVTVNSAPVHTVKHHKKRKHRLRIQADNSSWQANINKTTANTKHNQAPPTAIISKVTTTASNHPVITAPATTTPITTKKIPVENYTDTKAAHNNTPIEHQSNYLYTTDIVGNETGVVNMRKYDYYSSAVIKVIPSHAKVFVLAKGDNYYKIQFESTTGYVPAWTVQTH</sequence>
<dbReference type="SUPFAM" id="SSF46565">
    <property type="entry name" value="Chaperone J-domain"/>
    <property type="match status" value="1"/>
</dbReference>
<dbReference type="Gene3D" id="2.30.30.40">
    <property type="entry name" value="SH3 Domains"/>
    <property type="match status" value="1"/>
</dbReference>
<reference evidence="3 4" key="1">
    <citation type="submission" date="2020-04" db="EMBL/GenBank/DDBJ databases">
        <title>Genome sequencing of novel species.</title>
        <authorList>
            <person name="Heo J."/>
            <person name="Kim S.-J."/>
            <person name="Kim J.-S."/>
            <person name="Hong S.-B."/>
            <person name="Kwon S.-W."/>
        </authorList>
    </citation>
    <scope>NUCLEOTIDE SEQUENCE [LARGE SCALE GENOMIC DNA]</scope>
    <source>
        <strain evidence="3 4">F39-2</strain>
    </source>
</reference>
<dbReference type="PROSITE" id="PS00636">
    <property type="entry name" value="DNAJ_1"/>
    <property type="match status" value="1"/>
</dbReference>
<organism evidence="3 4">
    <name type="scientific">Mucilaginibacter robiniae</name>
    <dbReference type="NCBI Taxonomy" id="2728022"/>
    <lineage>
        <taxon>Bacteria</taxon>
        <taxon>Pseudomonadati</taxon>
        <taxon>Bacteroidota</taxon>
        <taxon>Sphingobacteriia</taxon>
        <taxon>Sphingobacteriales</taxon>
        <taxon>Sphingobacteriaceae</taxon>
        <taxon>Mucilaginibacter</taxon>
    </lineage>
</organism>
<dbReference type="PANTHER" id="PTHR43948:SF10">
    <property type="entry name" value="MRJ, ISOFORM E"/>
    <property type="match status" value="1"/>
</dbReference>
<evidence type="ECO:0000313" key="3">
    <source>
        <dbReference type="EMBL" id="QJD94589.1"/>
    </source>
</evidence>
<feature type="transmembrane region" description="Helical" evidence="1">
    <location>
        <begin position="80"/>
        <end position="100"/>
    </location>
</feature>
<keyword evidence="1" id="KW-0472">Membrane</keyword>
<proteinExistence type="predicted"/>
<dbReference type="CDD" id="cd06257">
    <property type="entry name" value="DnaJ"/>
    <property type="match status" value="1"/>
</dbReference>
<feature type="domain" description="J" evidence="2">
    <location>
        <begin position="3"/>
        <end position="68"/>
    </location>
</feature>
<dbReference type="InterPro" id="IPR001623">
    <property type="entry name" value="DnaJ_domain"/>
</dbReference>
<dbReference type="InterPro" id="IPR036869">
    <property type="entry name" value="J_dom_sf"/>
</dbReference>
<accession>A0A7L5DX67</accession>
<evidence type="ECO:0000259" key="2">
    <source>
        <dbReference type="PROSITE" id="PS50076"/>
    </source>
</evidence>
<dbReference type="Pfam" id="PF00226">
    <property type="entry name" value="DnaJ"/>
    <property type="match status" value="1"/>
</dbReference>
<protein>
    <submittedName>
        <fullName evidence="3">DnaJ domain-containing protein</fullName>
    </submittedName>
</protein>
<name>A0A7L5DX67_9SPHI</name>
<dbReference type="PANTHER" id="PTHR43948">
    <property type="entry name" value="DNAJ HOMOLOG SUBFAMILY B"/>
    <property type="match status" value="1"/>
</dbReference>
<dbReference type="InterPro" id="IPR018253">
    <property type="entry name" value="DnaJ_domain_CS"/>
</dbReference>
<dbReference type="KEGG" id="mrob:HH214_01220"/>
<keyword evidence="1" id="KW-0812">Transmembrane</keyword>